<dbReference type="AlphaFoldDB" id="A0A5J6MEW3"/>
<feature type="chain" id="PRO_5023878206" description="Lipoprotein" evidence="1">
    <location>
        <begin position="21"/>
        <end position="133"/>
    </location>
</feature>
<keyword evidence="3" id="KW-1185">Reference proteome</keyword>
<evidence type="ECO:0000256" key="1">
    <source>
        <dbReference type="SAM" id="SignalP"/>
    </source>
</evidence>
<protein>
    <recommendedName>
        <fullName evidence="4">Lipoprotein</fullName>
    </recommendedName>
</protein>
<reference evidence="2 3" key="1">
    <citation type="submission" date="2019-08" db="EMBL/GenBank/DDBJ databases">
        <title>Hyperibacter terrae gen. nov., sp. nov. and Hyperibacter viscosus sp. nov., two new members in the family Rhodospirillaceae isolated from the rhizosphere of Hypericum perforatum.</title>
        <authorList>
            <person name="Noviana Z."/>
        </authorList>
    </citation>
    <scope>NUCLEOTIDE SEQUENCE [LARGE SCALE GENOMIC DNA]</scope>
    <source>
        <strain evidence="2 3">R5913</strain>
    </source>
</reference>
<dbReference type="PROSITE" id="PS51257">
    <property type="entry name" value="PROKAR_LIPOPROTEIN"/>
    <property type="match status" value="1"/>
</dbReference>
<evidence type="ECO:0000313" key="2">
    <source>
        <dbReference type="EMBL" id="QEX16014.1"/>
    </source>
</evidence>
<name>A0A5J6MEW3_9PROT</name>
<accession>A0A5J6MEW3</accession>
<gene>
    <name evidence="2" type="ORF">FRZ44_13040</name>
</gene>
<sequence length="133" mass="14017">MIRIRAVAFVVVTGMLAACAASGSKAPQGGYANYHAYLVGTSMKSVSSKAPAEARAALANCYANFAVAQVNNIRQMEVLDMEASSSDPTASSLIPYVGAETQTAYGSTNQQHRAALEPYCPDTIAQYGQYLPD</sequence>
<proteinExistence type="predicted"/>
<organism evidence="2 3">
    <name type="scientific">Hypericibacter terrae</name>
    <dbReference type="NCBI Taxonomy" id="2602015"/>
    <lineage>
        <taxon>Bacteria</taxon>
        <taxon>Pseudomonadati</taxon>
        <taxon>Pseudomonadota</taxon>
        <taxon>Alphaproteobacteria</taxon>
        <taxon>Rhodospirillales</taxon>
        <taxon>Dongiaceae</taxon>
        <taxon>Hypericibacter</taxon>
    </lineage>
</organism>
<dbReference type="Proteomes" id="UP000326202">
    <property type="component" value="Chromosome"/>
</dbReference>
<evidence type="ECO:0008006" key="4">
    <source>
        <dbReference type="Google" id="ProtNLM"/>
    </source>
</evidence>
<dbReference type="RefSeq" id="WP_151176415.1">
    <property type="nucleotide sequence ID" value="NZ_CP042906.1"/>
</dbReference>
<dbReference type="KEGG" id="htq:FRZ44_13040"/>
<keyword evidence="1" id="KW-0732">Signal</keyword>
<feature type="signal peptide" evidence="1">
    <location>
        <begin position="1"/>
        <end position="20"/>
    </location>
</feature>
<dbReference type="EMBL" id="CP042906">
    <property type="protein sequence ID" value="QEX16014.1"/>
    <property type="molecule type" value="Genomic_DNA"/>
</dbReference>
<evidence type="ECO:0000313" key="3">
    <source>
        <dbReference type="Proteomes" id="UP000326202"/>
    </source>
</evidence>